<dbReference type="Proteomes" id="UP000265618">
    <property type="component" value="Unassembled WGS sequence"/>
</dbReference>
<evidence type="ECO:0000259" key="4">
    <source>
        <dbReference type="Pfam" id="PF06472"/>
    </source>
</evidence>
<evidence type="ECO:0000313" key="5">
    <source>
        <dbReference type="EMBL" id="GIQ87938.1"/>
    </source>
</evidence>
<dbReference type="GO" id="GO:0140359">
    <property type="term" value="F:ABC-type transporter activity"/>
    <property type="evidence" value="ECO:0007669"/>
    <property type="project" value="InterPro"/>
</dbReference>
<comment type="caution">
    <text evidence="5">The sequence shown here is derived from an EMBL/GenBank/DDBJ whole genome shotgun (WGS) entry which is preliminary data.</text>
</comment>
<evidence type="ECO:0000313" key="6">
    <source>
        <dbReference type="Proteomes" id="UP000265618"/>
    </source>
</evidence>
<keyword evidence="6" id="KW-1185">Reference proteome</keyword>
<name>A0A9K3D4V0_9EUKA</name>
<keyword evidence="2" id="KW-1133">Transmembrane helix</keyword>
<dbReference type="EMBL" id="BDIP01003627">
    <property type="protein sequence ID" value="GIQ87938.1"/>
    <property type="molecule type" value="Genomic_DNA"/>
</dbReference>
<evidence type="ECO:0000256" key="2">
    <source>
        <dbReference type="ARBA" id="ARBA00022989"/>
    </source>
</evidence>
<reference evidence="5 6" key="1">
    <citation type="journal article" date="2018" name="PLoS ONE">
        <title>The draft genome of Kipferlia bialata reveals reductive genome evolution in fornicate parasites.</title>
        <authorList>
            <person name="Tanifuji G."/>
            <person name="Takabayashi S."/>
            <person name="Kume K."/>
            <person name="Takagi M."/>
            <person name="Nakayama T."/>
            <person name="Kamikawa R."/>
            <person name="Inagaki Y."/>
            <person name="Hashimoto T."/>
        </authorList>
    </citation>
    <scope>NUCLEOTIDE SEQUENCE [LARGE SCALE GENOMIC DNA]</scope>
    <source>
        <strain evidence="5">NY0173</strain>
    </source>
</reference>
<protein>
    <recommendedName>
        <fullName evidence="4">ABC transmembrane type-1 domain-containing protein</fullName>
    </recommendedName>
</protein>
<keyword evidence="3" id="KW-0472">Membrane</keyword>
<dbReference type="Pfam" id="PF06472">
    <property type="entry name" value="ABC_membrane_2"/>
    <property type="match status" value="1"/>
</dbReference>
<dbReference type="AlphaFoldDB" id="A0A9K3D4V0"/>
<evidence type="ECO:0000256" key="1">
    <source>
        <dbReference type="ARBA" id="ARBA00022692"/>
    </source>
</evidence>
<organism evidence="5 6">
    <name type="scientific">Kipferlia bialata</name>
    <dbReference type="NCBI Taxonomy" id="797122"/>
    <lineage>
        <taxon>Eukaryota</taxon>
        <taxon>Metamonada</taxon>
        <taxon>Carpediemonas-like organisms</taxon>
        <taxon>Kipferlia</taxon>
    </lineage>
</organism>
<gene>
    <name evidence="5" type="ORF">KIPB_010085</name>
</gene>
<dbReference type="GO" id="GO:0005524">
    <property type="term" value="F:ATP binding"/>
    <property type="evidence" value="ECO:0007669"/>
    <property type="project" value="InterPro"/>
</dbReference>
<proteinExistence type="predicted"/>
<feature type="domain" description="ABC transmembrane type-1" evidence="4">
    <location>
        <begin position="28"/>
        <end position="137"/>
    </location>
</feature>
<dbReference type="GO" id="GO:0016020">
    <property type="term" value="C:membrane"/>
    <property type="evidence" value="ECO:0007669"/>
    <property type="project" value="InterPro"/>
</dbReference>
<sequence length="158" mass="17536">MKFGRVLEFVAVPTFRYIDYHALKVSCMVASVCPVTLDWAVARLTCAATGTCEDDTDNGRVWFYFIAGALVCVVQSTSLTMCDWAGWELGARWRLLLTKAFHSKYFTRPHFYRLNLMGMAPDQRIAADVGLFTDAMAGSVEPTVPGVVMGWQSVFGTS</sequence>
<keyword evidence="1" id="KW-0812">Transmembrane</keyword>
<dbReference type="InterPro" id="IPR011527">
    <property type="entry name" value="ABC1_TM_dom"/>
</dbReference>
<accession>A0A9K3D4V0</accession>
<evidence type="ECO:0000256" key="3">
    <source>
        <dbReference type="ARBA" id="ARBA00023136"/>
    </source>
</evidence>